<keyword evidence="3" id="KW-0255">Endonuclease</keyword>
<dbReference type="GO" id="GO:0004519">
    <property type="term" value="F:endonuclease activity"/>
    <property type="evidence" value="ECO:0007669"/>
    <property type="project" value="UniProtKB-KW"/>
</dbReference>
<dbReference type="EMBL" id="MJIH01000001">
    <property type="protein sequence ID" value="OLR65792.1"/>
    <property type="molecule type" value="Genomic_DNA"/>
</dbReference>
<gene>
    <name evidence="3" type="ORF">BIV18_08520</name>
</gene>
<dbReference type="InterPro" id="IPR051396">
    <property type="entry name" value="Bact_Antivir_Def_Nuclease"/>
</dbReference>
<keyword evidence="4" id="KW-1185">Reference proteome</keyword>
<dbReference type="InterPro" id="IPR027417">
    <property type="entry name" value="P-loop_NTPase"/>
</dbReference>
<comment type="caution">
    <text evidence="3">The sequence shown here is derived from an EMBL/GenBank/DDBJ whole genome shotgun (WGS) entry which is preliminary data.</text>
</comment>
<proteinExistence type="predicted"/>
<evidence type="ECO:0000313" key="3">
    <source>
        <dbReference type="EMBL" id="OLR65792.1"/>
    </source>
</evidence>
<dbReference type="Pfam" id="PF20469">
    <property type="entry name" value="OLD-like_TOPRIM"/>
    <property type="match status" value="1"/>
</dbReference>
<dbReference type="InterPro" id="IPR034139">
    <property type="entry name" value="TOPRIM_OLD"/>
</dbReference>
<name>A0A1U7M294_9FIRM</name>
<dbReference type="Gene3D" id="3.40.50.300">
    <property type="entry name" value="P-loop containing nucleotide triphosphate hydrolases"/>
    <property type="match status" value="1"/>
</dbReference>
<dbReference type="PANTHER" id="PTHR43581">
    <property type="entry name" value="ATP/GTP PHOSPHATASE"/>
    <property type="match status" value="1"/>
</dbReference>
<evidence type="ECO:0000313" key="4">
    <source>
        <dbReference type="Proteomes" id="UP000187166"/>
    </source>
</evidence>
<dbReference type="Proteomes" id="UP000187166">
    <property type="component" value="Unassembled WGS sequence"/>
</dbReference>
<feature type="domain" description="Endonuclease GajA/Old nuclease/RecF-like AAA" evidence="1">
    <location>
        <begin position="2"/>
        <end position="350"/>
    </location>
</feature>
<feature type="domain" description="OLD protein-like TOPRIM" evidence="2">
    <location>
        <begin position="410"/>
        <end position="476"/>
    </location>
</feature>
<sequence>MEFNEGLNVIIGANNSGKTGLIHAIRLLSSPSDININDFNKNNLINYKEKYIDEAPSIRIEYDIQHEIFEGDTTDESILKLLPFLGMEKMAESRISTEKDTKYNIFATIQATFCLDSKFTEEYKKEVQDISNFDDYFLMLNRYINDHYLWIYTNGKTETNIDSKLAKKIFDIQYINAERTGTDVAIEIKKDISSLLKDSEKKREYDALISELNDNLKKLLEPSITKMSNLFNYEKNEIGLEKGNISITSQINSKLSAEDSYITEVKDTKFNYNLPLVYNGLGYNNLVNIYMSIKLSDVKKGKDFKILCLEEPEAHLHPAMQYKLFKFISNLNKSNKLNQQVFVTTHSSNITAVSGLDSMYIIQYDRQGEVSDCFQQSLKHQLTDKDDSTFKSDAKNHLNKFLDVTRSDMLFADKIILVEGIAEKILLPIFMEKLGYPYEDDHISIVEIGGKHFEYFIEVFNGNPVKKKILCITDNDFKWFNDDGENCLFKEYLEYEAPHLKKLISRYKFNEFKIVTQIKGGSTFEDELFIENFKNEDIVSSLFGLPLSDTMKEFCKNNGFSINDWIKNKELIDGRSIKLISKYLDCYKKKIELDPENQEFYEKLIFSKLFLHYASNKKGDVALSLITDKIFFDDKDISKLIVPGYIMEGLEWLNQ</sequence>
<dbReference type="InterPro" id="IPR041685">
    <property type="entry name" value="AAA_GajA/Old/RecF-like"/>
</dbReference>
<dbReference type="Pfam" id="PF13175">
    <property type="entry name" value="AAA_15"/>
    <property type="match status" value="1"/>
</dbReference>
<dbReference type="AlphaFoldDB" id="A0A1U7M294"/>
<protein>
    <submittedName>
        <fullName evidence="3">ATP-dependent endonuclease</fullName>
    </submittedName>
</protein>
<dbReference type="CDD" id="cd01026">
    <property type="entry name" value="TOPRIM_OLD"/>
    <property type="match status" value="1"/>
</dbReference>
<dbReference type="PANTHER" id="PTHR43581:SF4">
    <property type="entry name" value="ATP_GTP PHOSPHATASE"/>
    <property type="match status" value="1"/>
</dbReference>
<keyword evidence="3" id="KW-0378">Hydrolase</keyword>
<accession>A0A1U7M294</accession>
<evidence type="ECO:0000259" key="1">
    <source>
        <dbReference type="Pfam" id="PF13175"/>
    </source>
</evidence>
<evidence type="ECO:0000259" key="2">
    <source>
        <dbReference type="Pfam" id="PF20469"/>
    </source>
</evidence>
<dbReference type="SUPFAM" id="SSF52540">
    <property type="entry name" value="P-loop containing nucleoside triphosphate hydrolases"/>
    <property type="match status" value="1"/>
</dbReference>
<reference evidence="3 4" key="1">
    <citation type="journal article" date="2016" name="Appl. Environ. Microbiol.">
        <title>Function and Phylogeny of Bacterial Butyryl Coenzyme A:Acetate Transferases and Their Diversity in the Proximal Colon of Swine.</title>
        <authorList>
            <person name="Trachsel J."/>
            <person name="Bayles D.O."/>
            <person name="Looft T."/>
            <person name="Levine U.Y."/>
            <person name="Allen H.K."/>
        </authorList>
    </citation>
    <scope>NUCLEOTIDE SEQUENCE [LARGE SCALE GENOMIC DNA]</scope>
    <source>
        <strain evidence="3 4">35-6-1</strain>
    </source>
</reference>
<dbReference type="STRING" id="1465756.BIV18_08520"/>
<keyword evidence="3" id="KW-0540">Nuclease</keyword>
<organism evidence="3 4">
    <name type="scientific">Peptoniphilus porci</name>
    <dbReference type="NCBI Taxonomy" id="2652280"/>
    <lineage>
        <taxon>Bacteria</taxon>
        <taxon>Bacillati</taxon>
        <taxon>Bacillota</taxon>
        <taxon>Tissierellia</taxon>
        <taxon>Tissierellales</taxon>
        <taxon>Peptoniphilaceae</taxon>
        <taxon>Peptoniphilus</taxon>
    </lineage>
</organism>